<dbReference type="EMBL" id="CP009520">
    <property type="protein sequence ID" value="AKB44900.1"/>
    <property type="molecule type" value="Genomic_DNA"/>
</dbReference>
<dbReference type="AlphaFoldDB" id="A0A0E3Q7K0"/>
<keyword evidence="2" id="KW-0456">Lyase</keyword>
<comment type="function">
    <text evidence="1">Catalyzes the hydroxylation of the N(6)-(4-aminobutyl)-L-lysine intermediate produced by deoxyhypusine synthase/DHPS on a critical lysine of the eukaryotic translation initiation factor 5A/eIF-5A. This is the second step of the post-translational modification of that lysine into an unusual amino acid residue named hypusine. Hypusination is unique to mature eIF-5A factor and is essential for its function.</text>
</comment>
<dbReference type="SUPFAM" id="SSF48371">
    <property type="entry name" value="ARM repeat"/>
    <property type="match status" value="2"/>
</dbReference>
<protein>
    <submittedName>
        <fullName evidence="2">Phycocyanin alpha phycocyanobilin lyase</fullName>
    </submittedName>
</protein>
<dbReference type="Pfam" id="PF03130">
    <property type="entry name" value="HEAT_PBS"/>
    <property type="match status" value="1"/>
</dbReference>
<reference evidence="2 3" key="1">
    <citation type="submission" date="2014-07" db="EMBL/GenBank/DDBJ databases">
        <title>Methanogenic archaea and the global carbon cycle.</title>
        <authorList>
            <person name="Henriksen J.R."/>
            <person name="Luke J."/>
            <person name="Reinhart S."/>
            <person name="Benedict M.N."/>
            <person name="Youngblut N.D."/>
            <person name="Metcalf M.E."/>
            <person name="Whitaker R.J."/>
            <person name="Metcalf W.W."/>
        </authorList>
    </citation>
    <scope>NUCLEOTIDE SEQUENCE [LARGE SCALE GENOMIC DNA]</scope>
    <source>
        <strain evidence="2 3">Z-761</strain>
    </source>
</reference>
<dbReference type="KEGG" id="mvc:MSVAZ_2631"/>
<dbReference type="PROSITE" id="PS50077">
    <property type="entry name" value="HEAT_REPEAT"/>
    <property type="match status" value="1"/>
</dbReference>
<evidence type="ECO:0000313" key="2">
    <source>
        <dbReference type="EMBL" id="AKB44900.1"/>
    </source>
</evidence>
<dbReference type="Gene3D" id="1.25.10.10">
    <property type="entry name" value="Leucine-rich Repeat Variant"/>
    <property type="match status" value="3"/>
</dbReference>
<dbReference type="Pfam" id="PF13646">
    <property type="entry name" value="HEAT_2"/>
    <property type="match status" value="4"/>
</dbReference>
<dbReference type="GeneID" id="24811130"/>
<dbReference type="PANTHER" id="PTHR12697:SF5">
    <property type="entry name" value="DEOXYHYPUSINE HYDROXYLASE"/>
    <property type="match status" value="1"/>
</dbReference>
<dbReference type="GO" id="GO:0016829">
    <property type="term" value="F:lyase activity"/>
    <property type="evidence" value="ECO:0007669"/>
    <property type="project" value="UniProtKB-KW"/>
</dbReference>
<dbReference type="HOGENOM" id="CLU_028098_0_0_2"/>
<name>A0A0E3Q7K0_9EURY</name>
<dbReference type="Proteomes" id="UP000033096">
    <property type="component" value="Chromosome"/>
</dbReference>
<dbReference type="InterPro" id="IPR004155">
    <property type="entry name" value="PBS_lyase_HEAT"/>
</dbReference>
<dbReference type="InterPro" id="IPR021133">
    <property type="entry name" value="HEAT_type_2"/>
</dbReference>
<dbReference type="GO" id="GO:0016491">
    <property type="term" value="F:oxidoreductase activity"/>
    <property type="evidence" value="ECO:0007669"/>
    <property type="project" value="TreeGrafter"/>
</dbReference>
<dbReference type="SMART" id="SM00567">
    <property type="entry name" value="EZ_HEAT"/>
    <property type="match status" value="12"/>
</dbReference>
<evidence type="ECO:0000256" key="1">
    <source>
        <dbReference type="ARBA" id="ARBA00045876"/>
    </source>
</evidence>
<dbReference type="RefSeq" id="WP_048124089.1">
    <property type="nucleotide sequence ID" value="NZ_CP009520.1"/>
</dbReference>
<dbReference type="STRING" id="1434123.MSVAZ_2631"/>
<dbReference type="PATRIC" id="fig|1434123.4.peg.3222"/>
<keyword evidence="3" id="KW-1185">Reference proteome</keyword>
<dbReference type="PANTHER" id="PTHR12697">
    <property type="entry name" value="PBS LYASE HEAT-LIKE PROTEIN"/>
    <property type="match status" value="1"/>
</dbReference>
<dbReference type="InterPro" id="IPR011989">
    <property type="entry name" value="ARM-like"/>
</dbReference>
<gene>
    <name evidence="2" type="ORF">MSVAZ_2631</name>
</gene>
<dbReference type="InterPro" id="IPR016024">
    <property type="entry name" value="ARM-type_fold"/>
</dbReference>
<evidence type="ECO:0000313" key="3">
    <source>
        <dbReference type="Proteomes" id="UP000033096"/>
    </source>
</evidence>
<accession>A0A0E3Q7K0</accession>
<sequence>MIKRDELFSCKSAKLLVLMLLLFGNCAGCLEKDPVEAHVNSLVQGLGDEDERVSSVSANELCEIGEPAVDPLIKALKDDNSQVRSLAAQDLGIIGDKKATNSLIEALKDPVPEVRMNSAFSLGELQATEAVEPLIELLKDEDGEVVRYTVISLGMLKDPRATEPLCEVLKRDDASISYDGDSDMRYTGNSDIRSEAVFALGEIGDPRAVDTLLDLLSDKEIGSYAASSLGLMKGEYVFGKLIKLLENKNPTIRTNAVSVYEHIQDPAAVPIMIRMLNDQVPEVRRETAYALGHFNESEEIAQTEEPLINALGDSKVEVQAAAAGSLGLIESKKAIPLLAEIIQSKDSTLCETAIYSLARYKDPEAADALIDALGNENWHIRMEIVYSLMEVGDTRAVDPIISLLVDENYEVRKSAASALGKLGDRKAVEPIIKALETERESDVRITEVQALGILGGPEAIKCLSRVSTDKDEYKYVRNSAEKALVILKGGGTVNASSFY</sequence>
<proteinExistence type="predicted"/>
<organism evidence="2 3">
    <name type="scientific">Methanosarcina vacuolata Z-761</name>
    <dbReference type="NCBI Taxonomy" id="1434123"/>
    <lineage>
        <taxon>Archaea</taxon>
        <taxon>Methanobacteriati</taxon>
        <taxon>Methanobacteriota</taxon>
        <taxon>Stenosarchaea group</taxon>
        <taxon>Methanomicrobia</taxon>
        <taxon>Methanosarcinales</taxon>
        <taxon>Methanosarcinaceae</taxon>
        <taxon>Methanosarcina</taxon>
    </lineage>
</organism>